<dbReference type="PANTHER" id="PTHR30537">
    <property type="entry name" value="HTH-TYPE TRANSCRIPTIONAL REGULATOR"/>
    <property type="match status" value="1"/>
</dbReference>
<dbReference type="Gene3D" id="3.40.190.290">
    <property type="match status" value="1"/>
</dbReference>
<evidence type="ECO:0000313" key="7">
    <source>
        <dbReference type="Proteomes" id="UP001076655"/>
    </source>
</evidence>
<keyword evidence="3" id="KW-0238">DNA-binding</keyword>
<proteinExistence type="inferred from homology"/>
<dbReference type="SUPFAM" id="SSF53850">
    <property type="entry name" value="Periplasmic binding protein-like II"/>
    <property type="match status" value="1"/>
</dbReference>
<keyword evidence="4" id="KW-0804">Transcription</keyword>
<reference evidence="6" key="1">
    <citation type="submission" date="2022-08" db="EMBL/GenBank/DDBJ databases">
        <authorList>
            <person name="Dale J.L."/>
        </authorList>
    </citation>
    <scope>NUCLEOTIDE SEQUENCE</scope>
    <source>
        <strain evidence="6">2022EL-00758</strain>
    </source>
</reference>
<dbReference type="PROSITE" id="PS50931">
    <property type="entry name" value="HTH_LYSR"/>
    <property type="match status" value="1"/>
</dbReference>
<evidence type="ECO:0000256" key="2">
    <source>
        <dbReference type="ARBA" id="ARBA00023015"/>
    </source>
</evidence>
<dbReference type="InterPro" id="IPR036390">
    <property type="entry name" value="WH_DNA-bd_sf"/>
</dbReference>
<dbReference type="SUPFAM" id="SSF46785">
    <property type="entry name" value="Winged helix' DNA-binding domain"/>
    <property type="match status" value="1"/>
</dbReference>
<dbReference type="InterPro" id="IPR000847">
    <property type="entry name" value="LysR_HTH_N"/>
</dbReference>
<comment type="caution">
    <text evidence="6">The sequence shown here is derived from an EMBL/GenBank/DDBJ whole genome shotgun (WGS) entry which is preliminary data.</text>
</comment>
<dbReference type="GO" id="GO:0003700">
    <property type="term" value="F:DNA-binding transcription factor activity"/>
    <property type="evidence" value="ECO:0007669"/>
    <property type="project" value="InterPro"/>
</dbReference>
<evidence type="ECO:0000313" key="6">
    <source>
        <dbReference type="EMBL" id="MCY0788652.1"/>
    </source>
</evidence>
<dbReference type="InterPro" id="IPR058163">
    <property type="entry name" value="LysR-type_TF_proteobact-type"/>
</dbReference>
<evidence type="ECO:0000256" key="3">
    <source>
        <dbReference type="ARBA" id="ARBA00023125"/>
    </source>
</evidence>
<dbReference type="Gene3D" id="1.10.10.10">
    <property type="entry name" value="Winged helix-like DNA-binding domain superfamily/Winged helix DNA-binding domain"/>
    <property type="match status" value="1"/>
</dbReference>
<dbReference type="Pfam" id="PF00126">
    <property type="entry name" value="HTH_1"/>
    <property type="match status" value="1"/>
</dbReference>
<dbReference type="PANTHER" id="PTHR30537:SF5">
    <property type="entry name" value="HTH-TYPE TRANSCRIPTIONAL ACTIVATOR TTDR-RELATED"/>
    <property type="match status" value="1"/>
</dbReference>
<dbReference type="PRINTS" id="PR00039">
    <property type="entry name" value="HTHLYSR"/>
</dbReference>
<evidence type="ECO:0000259" key="5">
    <source>
        <dbReference type="PROSITE" id="PS50931"/>
    </source>
</evidence>
<dbReference type="CDD" id="cd08422">
    <property type="entry name" value="PBP2_CrgA_like"/>
    <property type="match status" value="1"/>
</dbReference>
<dbReference type="GO" id="GO:0043565">
    <property type="term" value="F:sequence-specific DNA binding"/>
    <property type="evidence" value="ECO:0007669"/>
    <property type="project" value="TreeGrafter"/>
</dbReference>
<protein>
    <submittedName>
        <fullName evidence="6">LysR family transcriptional regulator</fullName>
    </submittedName>
</protein>
<keyword evidence="2" id="KW-0805">Transcription regulation</keyword>
<dbReference type="InterPro" id="IPR005119">
    <property type="entry name" value="LysR_subst-bd"/>
</dbReference>
<evidence type="ECO:0000256" key="1">
    <source>
        <dbReference type="ARBA" id="ARBA00009437"/>
    </source>
</evidence>
<feature type="domain" description="HTH lysR-type" evidence="5">
    <location>
        <begin position="13"/>
        <end position="65"/>
    </location>
</feature>
<gene>
    <name evidence="6" type="ORF">N0392_02975</name>
</gene>
<organism evidence="6 7">
    <name type="scientific">Morganella morganii</name>
    <name type="common">Proteus morganii</name>
    <dbReference type="NCBI Taxonomy" id="582"/>
    <lineage>
        <taxon>Bacteria</taxon>
        <taxon>Pseudomonadati</taxon>
        <taxon>Pseudomonadota</taxon>
        <taxon>Gammaproteobacteria</taxon>
        <taxon>Enterobacterales</taxon>
        <taxon>Morganellaceae</taxon>
        <taxon>Morganella</taxon>
    </lineage>
</organism>
<dbReference type="GO" id="GO:0006351">
    <property type="term" value="P:DNA-templated transcription"/>
    <property type="evidence" value="ECO:0007669"/>
    <property type="project" value="TreeGrafter"/>
</dbReference>
<name>A0A9Q4GQU0_MORMO</name>
<dbReference type="FunFam" id="1.10.10.10:FF:000001">
    <property type="entry name" value="LysR family transcriptional regulator"/>
    <property type="match status" value="1"/>
</dbReference>
<dbReference type="Pfam" id="PF03466">
    <property type="entry name" value="LysR_substrate"/>
    <property type="match status" value="1"/>
</dbReference>
<dbReference type="AlphaFoldDB" id="A0A9Q4GQU0"/>
<dbReference type="EMBL" id="JAPNMI010000002">
    <property type="protein sequence ID" value="MCY0788652.1"/>
    <property type="molecule type" value="Genomic_DNA"/>
</dbReference>
<evidence type="ECO:0000256" key="4">
    <source>
        <dbReference type="ARBA" id="ARBA00023163"/>
    </source>
</evidence>
<dbReference type="InterPro" id="IPR036388">
    <property type="entry name" value="WH-like_DNA-bd_sf"/>
</dbReference>
<dbReference type="Proteomes" id="UP001076655">
    <property type="component" value="Unassembled WGS sequence"/>
</dbReference>
<sequence length="317" mass="36500">MPRHFDDLMLGTLELFCCAAELKSFTRAAKAMNISPAAVSKTILRLEQKLGSALFLRSTRHIRLTEAGEQYLGYCKTALQAMYTAEETLLDMRTIPAGKIRVSLPNDYAYRKVFPLMPKFRHRYPQIEVDFHLRFRILNQETTECDVVVTSWINRLPDWVATKMDYARFWILASPDYLKHAPPLNTPDDLVHHNCLQMHLPEHTRPLPWPLVINNEVVHVETTGDLAFFEDVMAAYYMAVDGNGPAMMHDFIAHKAVESGKLVRVLEEYANVSHIYYLACPADARHSPRIRAFMDFLSEELKPEAEFPDHWVIAPVR</sequence>
<dbReference type="RefSeq" id="WP_046892421.1">
    <property type="nucleotide sequence ID" value="NZ_JAPNMI010000002.1"/>
</dbReference>
<comment type="similarity">
    <text evidence="1">Belongs to the LysR transcriptional regulatory family.</text>
</comment>
<accession>A0A9Q4GQU0</accession>